<keyword evidence="14" id="KW-1185">Reference proteome</keyword>
<dbReference type="CDD" id="cd12912">
    <property type="entry name" value="PDC2_MCP_like"/>
    <property type="match status" value="1"/>
</dbReference>
<dbReference type="PANTHER" id="PTHR32089:SF112">
    <property type="entry name" value="LYSOZYME-LIKE PROTEIN-RELATED"/>
    <property type="match status" value="1"/>
</dbReference>
<comment type="subcellular location">
    <subcellularLocation>
        <location evidence="1">Cell membrane</location>
        <topology evidence="1">Multi-pass membrane protein</topology>
    </subcellularLocation>
</comment>
<evidence type="ECO:0000259" key="12">
    <source>
        <dbReference type="PROSITE" id="PS50885"/>
    </source>
</evidence>
<name>A0A1V4SJZ0_RUMHU</name>
<dbReference type="OrthoDB" id="9814363at2"/>
<dbReference type="SUPFAM" id="SSF58104">
    <property type="entry name" value="Methyl-accepting chemotaxis protein (MCP) signaling domain"/>
    <property type="match status" value="1"/>
</dbReference>
<evidence type="ECO:0000256" key="1">
    <source>
        <dbReference type="ARBA" id="ARBA00004651"/>
    </source>
</evidence>
<dbReference type="Pfam" id="PF00672">
    <property type="entry name" value="HAMP"/>
    <property type="match status" value="1"/>
</dbReference>
<evidence type="ECO:0000256" key="6">
    <source>
        <dbReference type="ARBA" id="ARBA00023136"/>
    </source>
</evidence>
<evidence type="ECO:0000256" key="8">
    <source>
        <dbReference type="ARBA" id="ARBA00029447"/>
    </source>
</evidence>
<accession>A0A1V4SJZ0</accession>
<comment type="similarity">
    <text evidence="8">Belongs to the methyl-accepting chemotaxis (MCP) protein family.</text>
</comment>
<keyword evidence="7 9" id="KW-0807">Transducer</keyword>
<dbReference type="InterPro" id="IPR029151">
    <property type="entry name" value="Sensor-like_sf"/>
</dbReference>
<comment type="caution">
    <text evidence="13">The sequence shown here is derived from an EMBL/GenBank/DDBJ whole genome shotgun (WGS) entry which is preliminary data.</text>
</comment>
<dbReference type="Pfam" id="PF02743">
    <property type="entry name" value="dCache_1"/>
    <property type="match status" value="1"/>
</dbReference>
<keyword evidence="5 10" id="KW-1133">Transmembrane helix</keyword>
<evidence type="ECO:0000256" key="5">
    <source>
        <dbReference type="ARBA" id="ARBA00022989"/>
    </source>
</evidence>
<dbReference type="CDD" id="cd12913">
    <property type="entry name" value="PDC1_MCP_like"/>
    <property type="match status" value="1"/>
</dbReference>
<dbReference type="RefSeq" id="WP_080064366.1">
    <property type="nucleotide sequence ID" value="NZ_MZGX01000011.1"/>
</dbReference>
<keyword evidence="3" id="KW-0145">Chemotaxis</keyword>
<sequence>MKLKAKLISFFVVVAIISFIPVALLGYSFIKNQAEQDIKDKLTATSSGVANQLNGWINENAKVVETIGLVLNNAETKEDITAEHLQALKAETNAKNISDIYVGLEDGTFIDGSGWVPDDGYDPRTRGWYQGVKAHPEKGLYFSDPYLDKVTNKYAVSIGYPLLNKEGKFYGVVSEDILLDTLTGMVTNLELGGIGHGFLIDANGIILAHPEKELINTDFKENVEYKELADKIKGGTTGHMNYTFNGAGKMIEYTRIPSTNWIFALEVNSDIVFKDILDLRNNYYLISVITILVVALLAFFVAHSVTRPVKKFRDAIESAGKNKDLTINFKTKSRDEIGDMAKAFNIFTDNIRLSFNSVLEVTKTVQSDVNEIAGNIDRLNSNVEDVSATTEELSAGMEETAASSQEMTASTCEIENAVGEIAAKAQEGAKTAAEISERAEELKATARNSQAAAQEIGVAVNDRLREAIEKSNAVAEISTLTDGILDITSQTNLLALNAAIEAARAGEAGKGFAVVADEIRKLADDSKHTVVRIQEVTKTVIEAVENLKENSGQVLEFLESQVSNDYTRMVATGEQYSKDASMINELVTDFSATSQELLASIQDISKAIGDVTRAAGEGAEGTENIAQKTSDIANMTELVTKQAENTQNSVQRLHYLMSQFKM</sequence>
<feature type="transmembrane region" description="Helical" evidence="10">
    <location>
        <begin position="283"/>
        <end position="302"/>
    </location>
</feature>
<dbReference type="Pfam" id="PF00015">
    <property type="entry name" value="MCPsignal"/>
    <property type="match status" value="1"/>
</dbReference>
<evidence type="ECO:0000256" key="9">
    <source>
        <dbReference type="PROSITE-ProRule" id="PRU00284"/>
    </source>
</evidence>
<gene>
    <name evidence="13" type="primary">pctA</name>
    <name evidence="13" type="ORF">CLHUN_19330</name>
</gene>
<dbReference type="InterPro" id="IPR004089">
    <property type="entry name" value="MCPsignal_dom"/>
</dbReference>
<evidence type="ECO:0000256" key="4">
    <source>
        <dbReference type="ARBA" id="ARBA00022692"/>
    </source>
</evidence>
<dbReference type="Proteomes" id="UP000191554">
    <property type="component" value="Unassembled WGS sequence"/>
</dbReference>
<evidence type="ECO:0000256" key="3">
    <source>
        <dbReference type="ARBA" id="ARBA00022500"/>
    </source>
</evidence>
<dbReference type="Gene3D" id="1.10.287.950">
    <property type="entry name" value="Methyl-accepting chemotaxis protein"/>
    <property type="match status" value="1"/>
</dbReference>
<dbReference type="PANTHER" id="PTHR32089">
    <property type="entry name" value="METHYL-ACCEPTING CHEMOTAXIS PROTEIN MCPB"/>
    <property type="match status" value="1"/>
</dbReference>
<reference evidence="13 14" key="1">
    <citation type="submission" date="2017-03" db="EMBL/GenBank/DDBJ databases">
        <title>Genome sequence of Clostridium hungatei DSM 14427.</title>
        <authorList>
            <person name="Poehlein A."/>
            <person name="Daniel R."/>
        </authorList>
    </citation>
    <scope>NUCLEOTIDE SEQUENCE [LARGE SCALE GENOMIC DNA]</scope>
    <source>
        <strain evidence="13 14">DSM 14427</strain>
    </source>
</reference>
<feature type="transmembrane region" description="Helical" evidence="10">
    <location>
        <begin position="7"/>
        <end position="30"/>
    </location>
</feature>
<dbReference type="AlphaFoldDB" id="A0A1V4SJZ0"/>
<keyword evidence="2" id="KW-1003">Cell membrane</keyword>
<dbReference type="SMART" id="SM00304">
    <property type="entry name" value="HAMP"/>
    <property type="match status" value="1"/>
</dbReference>
<evidence type="ECO:0000259" key="11">
    <source>
        <dbReference type="PROSITE" id="PS50111"/>
    </source>
</evidence>
<dbReference type="GO" id="GO:0005886">
    <property type="term" value="C:plasma membrane"/>
    <property type="evidence" value="ECO:0007669"/>
    <property type="project" value="UniProtKB-SubCell"/>
</dbReference>
<dbReference type="STRING" id="48256.CLHUN_19330"/>
<dbReference type="SMART" id="SM00283">
    <property type="entry name" value="MA"/>
    <property type="match status" value="1"/>
</dbReference>
<dbReference type="InterPro" id="IPR033479">
    <property type="entry name" value="dCache_1"/>
</dbReference>
<organism evidence="13 14">
    <name type="scientific">Ruminiclostridium hungatei</name>
    <name type="common">Clostridium hungatei</name>
    <dbReference type="NCBI Taxonomy" id="48256"/>
    <lineage>
        <taxon>Bacteria</taxon>
        <taxon>Bacillati</taxon>
        <taxon>Bacillota</taxon>
        <taxon>Clostridia</taxon>
        <taxon>Eubacteriales</taxon>
        <taxon>Oscillospiraceae</taxon>
        <taxon>Ruminiclostridium</taxon>
    </lineage>
</organism>
<dbReference type="EMBL" id="MZGX01000011">
    <property type="protein sequence ID" value="OPX44134.1"/>
    <property type="molecule type" value="Genomic_DNA"/>
</dbReference>
<dbReference type="InterPro" id="IPR003660">
    <property type="entry name" value="HAMP_dom"/>
</dbReference>
<dbReference type="Gene3D" id="3.30.450.20">
    <property type="entry name" value="PAS domain"/>
    <property type="match status" value="2"/>
</dbReference>
<dbReference type="GO" id="GO:0006935">
    <property type="term" value="P:chemotaxis"/>
    <property type="evidence" value="ECO:0007669"/>
    <property type="project" value="UniProtKB-KW"/>
</dbReference>
<dbReference type="PROSITE" id="PS50111">
    <property type="entry name" value="CHEMOTAXIS_TRANSDUC_2"/>
    <property type="match status" value="1"/>
</dbReference>
<feature type="domain" description="Methyl-accepting transducer" evidence="11">
    <location>
        <begin position="375"/>
        <end position="633"/>
    </location>
</feature>
<protein>
    <submittedName>
        <fullName evidence="13">Methyl-accepting chemotaxis protein PctA</fullName>
    </submittedName>
</protein>
<evidence type="ECO:0000256" key="2">
    <source>
        <dbReference type="ARBA" id="ARBA00022475"/>
    </source>
</evidence>
<keyword evidence="4 10" id="KW-0812">Transmembrane</keyword>
<evidence type="ECO:0000256" key="7">
    <source>
        <dbReference type="ARBA" id="ARBA00023224"/>
    </source>
</evidence>
<evidence type="ECO:0000256" key="10">
    <source>
        <dbReference type="SAM" id="Phobius"/>
    </source>
</evidence>
<evidence type="ECO:0000313" key="13">
    <source>
        <dbReference type="EMBL" id="OPX44134.1"/>
    </source>
</evidence>
<dbReference type="PROSITE" id="PS50885">
    <property type="entry name" value="HAMP"/>
    <property type="match status" value="1"/>
</dbReference>
<dbReference type="SUPFAM" id="SSF103190">
    <property type="entry name" value="Sensory domain-like"/>
    <property type="match status" value="1"/>
</dbReference>
<evidence type="ECO:0000313" key="14">
    <source>
        <dbReference type="Proteomes" id="UP000191554"/>
    </source>
</evidence>
<keyword evidence="6 10" id="KW-0472">Membrane</keyword>
<dbReference type="CDD" id="cd06225">
    <property type="entry name" value="HAMP"/>
    <property type="match status" value="1"/>
</dbReference>
<dbReference type="GO" id="GO:0007165">
    <property type="term" value="P:signal transduction"/>
    <property type="evidence" value="ECO:0007669"/>
    <property type="project" value="UniProtKB-KW"/>
</dbReference>
<proteinExistence type="inferred from homology"/>
<feature type="domain" description="HAMP" evidence="12">
    <location>
        <begin position="303"/>
        <end position="356"/>
    </location>
</feature>